<dbReference type="InterPro" id="IPR037213">
    <property type="entry name" value="Run_dom_sf"/>
</dbReference>
<dbReference type="Gene3D" id="3.40.50.11500">
    <property type="match status" value="1"/>
</dbReference>
<evidence type="ECO:0000313" key="10">
    <source>
        <dbReference type="EMBL" id="KAL3884247.1"/>
    </source>
</evidence>
<organism evidence="10 11">
    <name type="scientific">Sinanodonta woodiana</name>
    <name type="common">Chinese pond mussel</name>
    <name type="synonym">Anodonta woodiana</name>
    <dbReference type="NCBI Taxonomy" id="1069815"/>
    <lineage>
        <taxon>Eukaryota</taxon>
        <taxon>Metazoa</taxon>
        <taxon>Spiralia</taxon>
        <taxon>Lophotrochozoa</taxon>
        <taxon>Mollusca</taxon>
        <taxon>Bivalvia</taxon>
        <taxon>Autobranchia</taxon>
        <taxon>Heteroconchia</taxon>
        <taxon>Palaeoheterodonta</taxon>
        <taxon>Unionida</taxon>
        <taxon>Unionoidea</taxon>
        <taxon>Unionidae</taxon>
        <taxon>Unioninae</taxon>
        <taxon>Sinanodonta</taxon>
    </lineage>
</organism>
<dbReference type="Pfam" id="PF02141">
    <property type="entry name" value="DENN"/>
    <property type="match status" value="1"/>
</dbReference>
<dbReference type="SMART" id="SM00593">
    <property type="entry name" value="RUN"/>
    <property type="match status" value="2"/>
</dbReference>
<evidence type="ECO:0000259" key="7">
    <source>
        <dbReference type="PROSITE" id="PS50095"/>
    </source>
</evidence>
<dbReference type="PROSITE" id="PS50826">
    <property type="entry name" value="RUN"/>
    <property type="match status" value="2"/>
</dbReference>
<evidence type="ECO:0000256" key="1">
    <source>
        <dbReference type="ARBA" id="ARBA00004370"/>
    </source>
</evidence>
<dbReference type="InterPro" id="IPR037516">
    <property type="entry name" value="Tripartite_DENN"/>
</dbReference>
<dbReference type="InterPro" id="IPR001024">
    <property type="entry name" value="PLAT/LH2_dom"/>
</dbReference>
<dbReference type="InterPro" id="IPR004012">
    <property type="entry name" value="Run_dom"/>
</dbReference>
<dbReference type="InterPro" id="IPR043153">
    <property type="entry name" value="DENN_C"/>
</dbReference>
<dbReference type="Pfam" id="PF03455">
    <property type="entry name" value="dDENN"/>
    <property type="match status" value="1"/>
</dbReference>
<keyword evidence="3" id="KW-0677">Repeat</keyword>
<keyword evidence="11" id="KW-1185">Reference proteome</keyword>
<evidence type="ECO:0000256" key="2">
    <source>
        <dbReference type="ARBA" id="ARBA00006664"/>
    </source>
</evidence>
<dbReference type="CDD" id="cd17678">
    <property type="entry name" value="RUN2_DENND5"/>
    <property type="match status" value="1"/>
</dbReference>
<dbReference type="PROSITE" id="PS50095">
    <property type="entry name" value="PLAT"/>
    <property type="match status" value="1"/>
</dbReference>
<comment type="subcellular location">
    <subcellularLocation>
        <location evidence="1">Membrane</location>
    </subcellularLocation>
</comment>
<feature type="region of interest" description="Disordered" evidence="6">
    <location>
        <begin position="1090"/>
        <end position="1114"/>
    </location>
</feature>
<dbReference type="PANTHER" id="PTHR46070">
    <property type="entry name" value="PINSTRIPE, ISOFORM A"/>
    <property type="match status" value="1"/>
</dbReference>
<dbReference type="CDD" id="cd17677">
    <property type="entry name" value="RUN1_DENND5"/>
    <property type="match status" value="1"/>
</dbReference>
<dbReference type="InterPro" id="IPR005112">
    <property type="entry name" value="dDENN_dom"/>
</dbReference>
<evidence type="ECO:0000313" key="11">
    <source>
        <dbReference type="Proteomes" id="UP001634394"/>
    </source>
</evidence>
<evidence type="ECO:0000256" key="4">
    <source>
        <dbReference type="ARBA" id="ARBA00023136"/>
    </source>
</evidence>
<dbReference type="Pfam" id="PF01477">
    <property type="entry name" value="PLAT"/>
    <property type="match status" value="1"/>
</dbReference>
<gene>
    <name evidence="10" type="ORF">ACJMK2_030465</name>
</gene>
<dbReference type="PROSITE" id="PS50211">
    <property type="entry name" value="DENN"/>
    <property type="match status" value="1"/>
</dbReference>
<dbReference type="PANTHER" id="PTHR46070:SF1">
    <property type="entry name" value="PINSTRIPE, ISOFORM A"/>
    <property type="match status" value="1"/>
</dbReference>
<dbReference type="InterPro" id="IPR047278">
    <property type="entry name" value="DEN5A/B"/>
</dbReference>
<dbReference type="SMART" id="SM00799">
    <property type="entry name" value="DENN"/>
    <property type="match status" value="1"/>
</dbReference>
<dbReference type="Gene3D" id="2.60.60.20">
    <property type="entry name" value="PLAT/LH2 domain"/>
    <property type="match status" value="1"/>
</dbReference>
<dbReference type="SUPFAM" id="SSF140741">
    <property type="entry name" value="RUN domain-like"/>
    <property type="match status" value="2"/>
</dbReference>
<feature type="domain" description="RUN" evidence="9">
    <location>
        <begin position="760"/>
        <end position="967"/>
    </location>
</feature>
<proteinExistence type="inferred from homology"/>
<evidence type="ECO:0000259" key="9">
    <source>
        <dbReference type="PROSITE" id="PS50826"/>
    </source>
</evidence>
<protein>
    <recommendedName>
        <fullName evidence="12">DENN domain-containing protein 5B</fullName>
    </recommendedName>
</protein>
<sequence>MSLPRQGSRFADYFVICGLDVASGLEPDLLSGESLHCTPLDRPYKSKVLASYPDSVAGNPFDKNAVGMLCLPKGLTFRTHRNSRRPKFHSFMITREDGSHMFGSSLVFYEEVTNAQICAAMQTLQHMYQTEVSTTQLNPIISTPDSEPDTAPCKEKRHREHRTYDINKDKLYVTKCICLITQMQFVSAPKKFLMQLYEATSKPYSASLPLESYVYNILFEVPLLPPGRSMKFFGVTSAIFCQRPSANELPLFDFSLWELFHLLGLENVLQVFVSVLLEHQVLLYSADFHRLIVVAEGLSALIFPFAWQHVYVPILPASLQHFLDAPVPFIMGLHHSGHDDRSALTLPSEANMCFVDIDVHKVEVPEDLPTFPHHKELSEELIQVLRNFEDRLLKDYSDSNNSTPKKKSSVSKIGSESSVSKSETWAQLEKMEILQQSEAWAKISALAKKTGVWSSLDDFSEHSPKIMKDAEIKDKDSSCMPQRNVDELKFNCAIRETFFNRFVHMFCSYEEFIIQPTQDMESWLSNRESMQNFDKAAFLSDQPECSLPFLSPFIETQMFATLIDNKILSNWEEADLNLHVFNMRVKKLQDEYVSSAPRTPTYSVCTTVKDAEMLIEKRATYIDHEATKPHSIEFTFEPATIELGIFPILNKEVLYAEPLTVKSKSKDSAKWRRKDRHLQHSEHLKLNSDQREKYMQEARSKHVRQAFLSDIASEGLAQTNWKFVETLLRECKIKTKRMLVEKMGQEAVELGHGEGNITGVEENTLIASLCDLLERIWSHGLQTKKGKSSLWSHLLNFVEIEECNDDSKPLDPNLLSPEEGKLVKRGSRIDLNSFVDLYVSICNLSQTAVNEGEKTQKKTHRRTGSRGNIDLPILKPLPQSLAYDMRKVQEMTDIRTDVGYARAWVRLALEKKMLSTHLKELLSDSYLLRSLYKRYAFLRFEDEREQFLYHLLSLNAMDYFCFTNTFTNTMVPYRLLIFPSQKFGCGSTSANPWVSFAGQLGETGVIEIPKGLLEICVEHKNLGVLTTLRIGHDNSGITPRWLVDYVLIRNEISGHTFRFTCGRWLGKGVDDGSTERLLVAELLPRNADLDDLSSPSKTPPRCISPASPKRSSEQGLSIPEIQEMLGHAVNSLIKHFYKPEKERGNLTFLLCGERGFVHCMEHIFQYGFRSSRLFRNKFFIWDYLEKLKSHFESLLEEESRKPLNESAKAGFWLFCSLLDKINNVTETVGKDGKFQIFVCIGVRDHTLQKWLPLMAKTIVTAQMYEEKSFLRDRDLLSFIIHILDTLNDFNIGLEASLTRGLDI</sequence>
<comment type="caution">
    <text evidence="10">The sequence shown here is derived from an EMBL/GenBank/DDBJ whole genome shotgun (WGS) entry which is preliminary data.</text>
</comment>
<evidence type="ECO:0008006" key="12">
    <source>
        <dbReference type="Google" id="ProtNLM"/>
    </source>
</evidence>
<dbReference type="FunFam" id="1.20.58.900:FF:000007">
    <property type="entry name" value="DENN domain-containing protein 5B"/>
    <property type="match status" value="1"/>
</dbReference>
<dbReference type="Proteomes" id="UP001634394">
    <property type="component" value="Unassembled WGS sequence"/>
</dbReference>
<reference evidence="10 11" key="1">
    <citation type="submission" date="2024-11" db="EMBL/GenBank/DDBJ databases">
        <title>Chromosome-level genome assembly of the freshwater bivalve Anodonta woodiana.</title>
        <authorList>
            <person name="Chen X."/>
        </authorList>
    </citation>
    <scope>NUCLEOTIDE SEQUENCE [LARGE SCALE GENOMIC DNA]</scope>
    <source>
        <strain evidence="10">MN2024</strain>
        <tissue evidence="10">Gills</tissue>
    </source>
</reference>
<dbReference type="InterPro" id="IPR036392">
    <property type="entry name" value="PLAT/LH2_dom_sf"/>
</dbReference>
<dbReference type="SUPFAM" id="SSF49723">
    <property type="entry name" value="Lipase/lipooxygenase domain (PLAT/LH2 domain)"/>
    <property type="match status" value="1"/>
</dbReference>
<dbReference type="InterPro" id="IPR001194">
    <property type="entry name" value="cDENN_dom"/>
</dbReference>
<evidence type="ECO:0000259" key="8">
    <source>
        <dbReference type="PROSITE" id="PS50211"/>
    </source>
</evidence>
<feature type="domain" description="RUN" evidence="9">
    <location>
        <begin position="1147"/>
        <end position="1298"/>
    </location>
</feature>
<dbReference type="Gene3D" id="3.30.450.200">
    <property type="match status" value="1"/>
</dbReference>
<dbReference type="Gene3D" id="1.20.58.900">
    <property type="match status" value="3"/>
</dbReference>
<dbReference type="GO" id="GO:0016020">
    <property type="term" value="C:membrane"/>
    <property type="evidence" value="ECO:0007669"/>
    <property type="project" value="UniProtKB-SubCell"/>
</dbReference>
<dbReference type="EMBL" id="JBJQND010000003">
    <property type="protein sequence ID" value="KAL3884247.1"/>
    <property type="molecule type" value="Genomic_DNA"/>
</dbReference>
<evidence type="ECO:0000256" key="3">
    <source>
        <dbReference type="ARBA" id="ARBA00022737"/>
    </source>
</evidence>
<feature type="domain" description="UDENN" evidence="8">
    <location>
        <begin position="28"/>
        <end position="573"/>
    </location>
</feature>
<dbReference type="SMART" id="SM00801">
    <property type="entry name" value="dDENN"/>
    <property type="match status" value="1"/>
</dbReference>
<dbReference type="Pfam" id="PF03456">
    <property type="entry name" value="uDENN"/>
    <property type="match status" value="1"/>
</dbReference>
<dbReference type="SMART" id="SM00800">
    <property type="entry name" value="uDENN"/>
    <property type="match status" value="1"/>
</dbReference>
<feature type="domain" description="PLAT" evidence="7">
    <location>
        <begin position="971"/>
        <end position="1079"/>
    </location>
</feature>
<accession>A0ABD3XDR0</accession>
<comment type="caution">
    <text evidence="5">Lacks conserved residue(s) required for the propagation of feature annotation.</text>
</comment>
<dbReference type="InterPro" id="IPR005113">
    <property type="entry name" value="uDENN_dom"/>
</dbReference>
<evidence type="ECO:0000256" key="5">
    <source>
        <dbReference type="PROSITE-ProRule" id="PRU00152"/>
    </source>
</evidence>
<name>A0ABD3XDR0_SINWO</name>
<evidence type="ECO:0000256" key="6">
    <source>
        <dbReference type="SAM" id="MobiDB-lite"/>
    </source>
</evidence>
<keyword evidence="4" id="KW-0472">Membrane</keyword>
<comment type="similarity">
    <text evidence="2">Belongs to the RAB6IP1 family.</text>
</comment>
<dbReference type="Pfam" id="PF02759">
    <property type="entry name" value="RUN"/>
    <property type="match status" value="2"/>
</dbReference>